<dbReference type="PROSITE" id="PS50995">
    <property type="entry name" value="HTH_MARR_2"/>
    <property type="match status" value="1"/>
</dbReference>
<keyword evidence="3" id="KW-0805">Transcription regulation</keyword>
<dbReference type="STRING" id="1141106.GCA_000308095_01257"/>
<evidence type="ECO:0000256" key="7">
    <source>
        <dbReference type="ARBA" id="ARBA00040307"/>
    </source>
</evidence>
<dbReference type="PANTHER" id="PTHR33164:SF5">
    <property type="entry name" value="ORGANIC HYDROPEROXIDE RESISTANCE TRANSCRIPTIONAL REGULATOR"/>
    <property type="match status" value="1"/>
</dbReference>
<dbReference type="InterPro" id="IPR039422">
    <property type="entry name" value="MarR/SlyA-like"/>
</dbReference>
<accession>A0A380GB24</accession>
<sequence length="161" mass="18668">MIEKEKTDRMSGGELIMSDHLNLKEQVCFSLYNAQRQVNRYYSNKIFKKYKLTYPQFLVLEILWNQSPVNVKKVVTDLALDTGTVSPLLKRMEQTDLIKRERSEIDQREVFVHLTEKSKAMEPELANASQLVAEASSLTPEEINELTRLLEKVITAFDESK</sequence>
<evidence type="ECO:0000256" key="1">
    <source>
        <dbReference type="ARBA" id="ARBA00004496"/>
    </source>
</evidence>
<dbReference type="GO" id="GO:0003700">
    <property type="term" value="F:DNA-binding transcription factor activity"/>
    <property type="evidence" value="ECO:0007669"/>
    <property type="project" value="InterPro"/>
</dbReference>
<dbReference type="AlphaFoldDB" id="A0A380GB24"/>
<dbReference type="PANTHER" id="PTHR33164">
    <property type="entry name" value="TRANSCRIPTIONAL REGULATOR, MARR FAMILY"/>
    <property type="match status" value="1"/>
</dbReference>
<evidence type="ECO:0000313" key="10">
    <source>
        <dbReference type="Proteomes" id="UP000255549"/>
    </source>
</evidence>
<keyword evidence="5" id="KW-0238">DNA-binding</keyword>
<evidence type="ECO:0000256" key="4">
    <source>
        <dbReference type="ARBA" id="ARBA00023026"/>
    </source>
</evidence>
<dbReference type="PROSITE" id="PS01117">
    <property type="entry name" value="HTH_MARR_1"/>
    <property type="match status" value="1"/>
</dbReference>
<dbReference type="InterPro" id="IPR055166">
    <property type="entry name" value="Transc_reg_Sar_Rot_HTH"/>
</dbReference>
<protein>
    <recommendedName>
        <fullName evidence="7">HTH-type transcriptional regulator MgrA</fullName>
    </recommendedName>
</protein>
<evidence type="ECO:0000256" key="5">
    <source>
        <dbReference type="ARBA" id="ARBA00023125"/>
    </source>
</evidence>
<keyword evidence="4" id="KW-0843">Virulence</keyword>
<reference evidence="9 10" key="1">
    <citation type="submission" date="2018-06" db="EMBL/GenBank/DDBJ databases">
        <authorList>
            <consortium name="Pathogen Informatics"/>
            <person name="Doyle S."/>
        </authorList>
    </citation>
    <scope>NUCLEOTIDE SEQUENCE [LARGE SCALE GENOMIC DNA]</scope>
    <source>
        <strain evidence="10">NCTC 11048</strain>
    </source>
</reference>
<organism evidence="9 10">
    <name type="scientific">Staphylococcus intermedius NCTC 11048</name>
    <dbReference type="NCBI Taxonomy" id="1141106"/>
    <lineage>
        <taxon>Bacteria</taxon>
        <taxon>Bacillati</taxon>
        <taxon>Bacillota</taxon>
        <taxon>Bacilli</taxon>
        <taxon>Bacillales</taxon>
        <taxon>Staphylococcaceae</taxon>
        <taxon>Staphylococcus</taxon>
        <taxon>Staphylococcus intermedius group</taxon>
    </lineage>
</organism>
<dbReference type="InterPro" id="IPR000835">
    <property type="entry name" value="HTH_MarR-typ"/>
</dbReference>
<dbReference type="InterPro" id="IPR036388">
    <property type="entry name" value="WH-like_DNA-bd_sf"/>
</dbReference>
<evidence type="ECO:0000313" key="9">
    <source>
        <dbReference type="EMBL" id="SUM47530.1"/>
    </source>
</evidence>
<evidence type="ECO:0000256" key="2">
    <source>
        <dbReference type="ARBA" id="ARBA00022490"/>
    </source>
</evidence>
<dbReference type="Pfam" id="PF22381">
    <property type="entry name" value="Staph_reg_Sar_Rot"/>
    <property type="match status" value="1"/>
</dbReference>
<keyword evidence="2" id="KW-0963">Cytoplasm</keyword>
<dbReference type="InterPro" id="IPR036390">
    <property type="entry name" value="WH_DNA-bd_sf"/>
</dbReference>
<keyword evidence="6" id="KW-0804">Transcription</keyword>
<evidence type="ECO:0000256" key="6">
    <source>
        <dbReference type="ARBA" id="ARBA00023163"/>
    </source>
</evidence>
<dbReference type="Gene3D" id="1.10.10.10">
    <property type="entry name" value="Winged helix-like DNA-binding domain superfamily/Winged helix DNA-binding domain"/>
    <property type="match status" value="1"/>
</dbReference>
<keyword evidence="10" id="KW-1185">Reference proteome</keyword>
<dbReference type="InterPro" id="IPR023187">
    <property type="entry name" value="Tscrpt_reg_MarR-type_CS"/>
</dbReference>
<dbReference type="SMART" id="SM00347">
    <property type="entry name" value="HTH_MARR"/>
    <property type="match status" value="1"/>
</dbReference>
<comment type="subcellular location">
    <subcellularLocation>
        <location evidence="1">Cytoplasm</location>
    </subcellularLocation>
</comment>
<gene>
    <name evidence="9" type="primary">mgrA</name>
    <name evidence="9" type="ORF">NCTC11048_02613</name>
</gene>
<dbReference type="GO" id="GO:0003677">
    <property type="term" value="F:DNA binding"/>
    <property type="evidence" value="ECO:0007669"/>
    <property type="project" value="UniProtKB-KW"/>
</dbReference>
<name>A0A380GB24_STAIN</name>
<evidence type="ECO:0000256" key="3">
    <source>
        <dbReference type="ARBA" id="ARBA00023015"/>
    </source>
</evidence>
<dbReference type="EMBL" id="UHDP01000003">
    <property type="protein sequence ID" value="SUM47530.1"/>
    <property type="molecule type" value="Genomic_DNA"/>
</dbReference>
<dbReference type="SUPFAM" id="SSF46785">
    <property type="entry name" value="Winged helix' DNA-binding domain"/>
    <property type="match status" value="1"/>
</dbReference>
<proteinExistence type="predicted"/>
<dbReference type="GO" id="GO:0005737">
    <property type="term" value="C:cytoplasm"/>
    <property type="evidence" value="ECO:0007669"/>
    <property type="project" value="UniProtKB-SubCell"/>
</dbReference>
<dbReference type="FunFam" id="1.10.10.10:FF:000163">
    <property type="entry name" value="MarR family transcriptional regulator"/>
    <property type="match status" value="1"/>
</dbReference>
<dbReference type="Proteomes" id="UP000255549">
    <property type="component" value="Unassembled WGS sequence"/>
</dbReference>
<feature type="domain" description="HTH marR-type" evidence="8">
    <location>
        <begin position="24"/>
        <end position="155"/>
    </location>
</feature>
<dbReference type="GO" id="GO:0006950">
    <property type="term" value="P:response to stress"/>
    <property type="evidence" value="ECO:0007669"/>
    <property type="project" value="TreeGrafter"/>
</dbReference>
<evidence type="ECO:0000259" key="8">
    <source>
        <dbReference type="PROSITE" id="PS50995"/>
    </source>
</evidence>